<dbReference type="AlphaFoldDB" id="A0A409X768"/>
<dbReference type="EMBL" id="NHYE01004035">
    <property type="protein sequence ID" value="PPQ86602.1"/>
    <property type="molecule type" value="Genomic_DNA"/>
</dbReference>
<name>A0A409X768_9AGAR</name>
<evidence type="ECO:0000313" key="2">
    <source>
        <dbReference type="EMBL" id="PPQ86602.1"/>
    </source>
</evidence>
<sequence>MDLDDEEEENESSDNSDSELLVPPHHRKIPKPQGEPGRPHSGGYTLSKMLKGWGHDFKIISGFIKDEADKMLDTTICYKNQPQALIDTICDLASARFPILDKYENHWPVRDILKTHIKYRCTKRGGKNKRI</sequence>
<proteinExistence type="predicted"/>
<accession>A0A409X768</accession>
<gene>
    <name evidence="2" type="ORF">CVT26_015011</name>
</gene>
<comment type="caution">
    <text evidence="2">The sequence shown here is derived from an EMBL/GenBank/DDBJ whole genome shotgun (WGS) entry which is preliminary data.</text>
</comment>
<feature type="compositionally biased region" description="Acidic residues" evidence="1">
    <location>
        <begin position="1"/>
        <end position="17"/>
    </location>
</feature>
<organism evidence="2 3">
    <name type="scientific">Gymnopilus dilepis</name>
    <dbReference type="NCBI Taxonomy" id="231916"/>
    <lineage>
        <taxon>Eukaryota</taxon>
        <taxon>Fungi</taxon>
        <taxon>Dikarya</taxon>
        <taxon>Basidiomycota</taxon>
        <taxon>Agaricomycotina</taxon>
        <taxon>Agaricomycetes</taxon>
        <taxon>Agaricomycetidae</taxon>
        <taxon>Agaricales</taxon>
        <taxon>Agaricineae</taxon>
        <taxon>Hymenogastraceae</taxon>
        <taxon>Gymnopilus</taxon>
    </lineage>
</organism>
<dbReference type="STRING" id="231916.A0A409X768"/>
<evidence type="ECO:0000313" key="3">
    <source>
        <dbReference type="Proteomes" id="UP000284706"/>
    </source>
</evidence>
<feature type="region of interest" description="Disordered" evidence="1">
    <location>
        <begin position="1"/>
        <end position="45"/>
    </location>
</feature>
<dbReference type="InParanoid" id="A0A409X768"/>
<reference evidence="2 3" key="1">
    <citation type="journal article" date="2018" name="Evol. Lett.">
        <title>Horizontal gene cluster transfer increased hallucinogenic mushroom diversity.</title>
        <authorList>
            <person name="Reynolds H.T."/>
            <person name="Vijayakumar V."/>
            <person name="Gluck-Thaler E."/>
            <person name="Korotkin H.B."/>
            <person name="Matheny P.B."/>
            <person name="Slot J.C."/>
        </authorList>
    </citation>
    <scope>NUCLEOTIDE SEQUENCE [LARGE SCALE GENOMIC DNA]</scope>
    <source>
        <strain evidence="2 3">SRW20</strain>
    </source>
</reference>
<protein>
    <submittedName>
        <fullName evidence="2">Uncharacterized protein</fullName>
    </submittedName>
</protein>
<keyword evidence="3" id="KW-1185">Reference proteome</keyword>
<dbReference type="OrthoDB" id="2686745at2759"/>
<evidence type="ECO:0000256" key="1">
    <source>
        <dbReference type="SAM" id="MobiDB-lite"/>
    </source>
</evidence>
<dbReference type="Proteomes" id="UP000284706">
    <property type="component" value="Unassembled WGS sequence"/>
</dbReference>